<reference evidence="7 8" key="1">
    <citation type="journal article" date="2015" name="Antonie Van Leeuwenhoek">
        <title>Thioclava indica sp. nov., isolated from surface seawater of the Indian Ocean.</title>
        <authorList>
            <person name="Liu Y."/>
            <person name="Lai Q."/>
            <person name="Du J."/>
            <person name="Xu H."/>
            <person name="Jiang L."/>
            <person name="Shao Z."/>
        </authorList>
    </citation>
    <scope>NUCLEOTIDE SEQUENCE [LARGE SCALE GENOMIC DNA]</scope>
    <source>
        <strain evidence="7 8">DT23-4</strain>
    </source>
</reference>
<dbReference type="InterPro" id="IPR045002">
    <property type="entry name" value="Ech1-like"/>
</dbReference>
<dbReference type="PROSITE" id="PS00166">
    <property type="entry name" value="ENOYL_COA_HYDRATASE"/>
    <property type="match status" value="1"/>
</dbReference>
<dbReference type="STRING" id="1353528.DT23_04025"/>
<comment type="similarity">
    <text evidence="2 6">Belongs to the enoyl-CoA hydratase/isomerase family.</text>
</comment>
<evidence type="ECO:0000313" key="8">
    <source>
        <dbReference type="Proteomes" id="UP000027471"/>
    </source>
</evidence>
<keyword evidence="3" id="KW-0276">Fatty acid metabolism</keyword>
<name>A0A074KCG9_9RHOB</name>
<gene>
    <name evidence="7" type="ORF">DT23_04025</name>
</gene>
<dbReference type="GO" id="GO:0016853">
    <property type="term" value="F:isomerase activity"/>
    <property type="evidence" value="ECO:0007669"/>
    <property type="project" value="UniProtKB-KW"/>
</dbReference>
<dbReference type="EMBL" id="AUNB01000029">
    <property type="protein sequence ID" value="KEO59252.1"/>
    <property type="molecule type" value="Genomic_DNA"/>
</dbReference>
<dbReference type="PANTHER" id="PTHR43149:SF1">
    <property type="entry name" value="DELTA(3,5)-DELTA(2,4)-DIENOYL-COA ISOMERASE, MITOCHONDRIAL"/>
    <property type="match status" value="1"/>
</dbReference>
<comment type="caution">
    <text evidence="7">The sequence shown here is derived from an EMBL/GenBank/DDBJ whole genome shotgun (WGS) entry which is preliminary data.</text>
</comment>
<keyword evidence="4" id="KW-0443">Lipid metabolism</keyword>
<dbReference type="PANTHER" id="PTHR43149">
    <property type="entry name" value="ENOYL-COA HYDRATASE"/>
    <property type="match status" value="1"/>
</dbReference>
<dbReference type="Proteomes" id="UP000027471">
    <property type="component" value="Unassembled WGS sequence"/>
</dbReference>
<dbReference type="InterPro" id="IPR001753">
    <property type="entry name" value="Enoyl-CoA_hydra/iso"/>
</dbReference>
<evidence type="ECO:0000256" key="3">
    <source>
        <dbReference type="ARBA" id="ARBA00022832"/>
    </source>
</evidence>
<evidence type="ECO:0000256" key="6">
    <source>
        <dbReference type="RuleBase" id="RU003707"/>
    </source>
</evidence>
<evidence type="ECO:0000256" key="5">
    <source>
        <dbReference type="ARBA" id="ARBA00023235"/>
    </source>
</evidence>
<dbReference type="SUPFAM" id="SSF52096">
    <property type="entry name" value="ClpP/crotonase"/>
    <property type="match status" value="1"/>
</dbReference>
<evidence type="ECO:0000256" key="4">
    <source>
        <dbReference type="ARBA" id="ARBA00023098"/>
    </source>
</evidence>
<keyword evidence="8" id="KW-1185">Reference proteome</keyword>
<dbReference type="eggNOG" id="COG1024">
    <property type="taxonomic scope" value="Bacteria"/>
</dbReference>
<dbReference type="Pfam" id="PF00378">
    <property type="entry name" value="ECH_1"/>
    <property type="match status" value="1"/>
</dbReference>
<dbReference type="RefSeq" id="WP_038131120.1">
    <property type="nucleotide sequence ID" value="NZ_AUNB01000029.1"/>
</dbReference>
<dbReference type="Gene3D" id="1.10.12.10">
    <property type="entry name" value="Lyase 2-enoyl-coa Hydratase, Chain A, domain 2"/>
    <property type="match status" value="1"/>
</dbReference>
<evidence type="ECO:0000313" key="7">
    <source>
        <dbReference type="EMBL" id="KEO59252.1"/>
    </source>
</evidence>
<dbReference type="CDD" id="cd06558">
    <property type="entry name" value="crotonase-like"/>
    <property type="match status" value="1"/>
</dbReference>
<evidence type="ECO:0000256" key="2">
    <source>
        <dbReference type="ARBA" id="ARBA00005254"/>
    </source>
</evidence>
<organism evidence="7 8">
    <name type="scientific">Thioclava indica</name>
    <dbReference type="NCBI Taxonomy" id="1353528"/>
    <lineage>
        <taxon>Bacteria</taxon>
        <taxon>Pseudomonadati</taxon>
        <taxon>Pseudomonadota</taxon>
        <taxon>Alphaproteobacteria</taxon>
        <taxon>Rhodobacterales</taxon>
        <taxon>Paracoccaceae</taxon>
        <taxon>Thioclava</taxon>
    </lineage>
</organism>
<evidence type="ECO:0008006" key="9">
    <source>
        <dbReference type="Google" id="ProtNLM"/>
    </source>
</evidence>
<evidence type="ECO:0000256" key="1">
    <source>
        <dbReference type="ARBA" id="ARBA00005005"/>
    </source>
</evidence>
<proteinExistence type="inferred from homology"/>
<dbReference type="OrthoDB" id="9795613at2"/>
<comment type="pathway">
    <text evidence="1">Lipid metabolism; fatty acid beta-oxidation.</text>
</comment>
<dbReference type="UniPathway" id="UPA00659"/>
<dbReference type="NCBIfam" id="NF004794">
    <property type="entry name" value="PRK06142.1"/>
    <property type="match status" value="1"/>
</dbReference>
<protein>
    <recommendedName>
        <fullName evidence="9">Enoyl-CoA hydratase</fullName>
    </recommendedName>
</protein>
<dbReference type="GO" id="GO:0006635">
    <property type="term" value="P:fatty acid beta-oxidation"/>
    <property type="evidence" value="ECO:0007669"/>
    <property type="project" value="UniProtKB-UniPathway"/>
</dbReference>
<sequence>MTDSISSTYFALSIEDGVAHLEMNNPDKANSMTPDFWADLPRIAAALDADPAVRCVVLSGRGRHFTSGMDLAVFNGITGLMQSEPGRGAYALRDLVRKFQASLSSLEEMRVPVIAAVHGVCLGGGIDLITACDIRVASTETAFGIEEIHIGMTADVGTLQRLPKLIAPGIVRELAYTGRRFSADEAKGWGLVNAIHPDREATIESALAMAREIAAKSPLAIAGTKNALTYARDHGVADGLDQIATWNGGMLRPEDLMKALQAKMTKQTALFADLLDDAG</sequence>
<dbReference type="FunFam" id="1.10.12.10:FF:000004">
    <property type="entry name" value="Delta3,5-delta2,4-dienoyl-CoA isomerase"/>
    <property type="match status" value="1"/>
</dbReference>
<dbReference type="Gene3D" id="3.90.226.10">
    <property type="entry name" value="2-enoyl-CoA Hydratase, Chain A, domain 1"/>
    <property type="match status" value="1"/>
</dbReference>
<dbReference type="InterPro" id="IPR014748">
    <property type="entry name" value="Enoyl-CoA_hydra_C"/>
</dbReference>
<dbReference type="InterPro" id="IPR029045">
    <property type="entry name" value="ClpP/crotonase-like_dom_sf"/>
</dbReference>
<accession>A0A074KCG9</accession>
<dbReference type="AlphaFoldDB" id="A0A074KCG9"/>
<keyword evidence="5" id="KW-0413">Isomerase</keyword>
<dbReference type="InterPro" id="IPR018376">
    <property type="entry name" value="Enoyl-CoA_hyd/isom_CS"/>
</dbReference>